<feature type="region of interest" description="Disordered" evidence="1">
    <location>
        <begin position="168"/>
        <end position="222"/>
    </location>
</feature>
<feature type="non-terminal residue" evidence="2">
    <location>
        <position position="250"/>
    </location>
</feature>
<evidence type="ECO:0000313" key="2">
    <source>
        <dbReference type="EMBL" id="MCI04385.1"/>
    </source>
</evidence>
<organism evidence="2 3">
    <name type="scientific">Trifolium medium</name>
    <dbReference type="NCBI Taxonomy" id="97028"/>
    <lineage>
        <taxon>Eukaryota</taxon>
        <taxon>Viridiplantae</taxon>
        <taxon>Streptophyta</taxon>
        <taxon>Embryophyta</taxon>
        <taxon>Tracheophyta</taxon>
        <taxon>Spermatophyta</taxon>
        <taxon>Magnoliopsida</taxon>
        <taxon>eudicotyledons</taxon>
        <taxon>Gunneridae</taxon>
        <taxon>Pentapetalae</taxon>
        <taxon>rosids</taxon>
        <taxon>fabids</taxon>
        <taxon>Fabales</taxon>
        <taxon>Fabaceae</taxon>
        <taxon>Papilionoideae</taxon>
        <taxon>50 kb inversion clade</taxon>
        <taxon>NPAAA clade</taxon>
        <taxon>Hologalegina</taxon>
        <taxon>IRL clade</taxon>
        <taxon>Trifolieae</taxon>
        <taxon>Trifolium</taxon>
    </lineage>
</organism>
<proteinExistence type="predicted"/>
<dbReference type="EMBL" id="LXQA010055228">
    <property type="protein sequence ID" value="MCI04385.1"/>
    <property type="molecule type" value="Genomic_DNA"/>
</dbReference>
<evidence type="ECO:0000256" key="1">
    <source>
        <dbReference type="SAM" id="MobiDB-lite"/>
    </source>
</evidence>
<reference evidence="2 3" key="1">
    <citation type="journal article" date="2018" name="Front. Plant Sci.">
        <title>Red Clover (Trifolium pratense) and Zigzag Clover (T. medium) - A Picture of Genomic Similarities and Differences.</title>
        <authorList>
            <person name="Dluhosova J."/>
            <person name="Istvanek J."/>
            <person name="Nedelnik J."/>
            <person name="Repkova J."/>
        </authorList>
    </citation>
    <scope>NUCLEOTIDE SEQUENCE [LARGE SCALE GENOMIC DNA]</scope>
    <source>
        <strain evidence="3">cv. 10/8</strain>
        <tissue evidence="2">Leaf</tissue>
    </source>
</reference>
<gene>
    <name evidence="2" type="ORF">A2U01_0025432</name>
</gene>
<comment type="caution">
    <text evidence="2">The sequence shown here is derived from an EMBL/GenBank/DDBJ whole genome shotgun (WGS) entry which is preliminary data.</text>
</comment>
<protein>
    <submittedName>
        <fullName evidence="2">Uncharacterized protein</fullName>
    </submittedName>
</protein>
<sequence length="250" mass="26907">MSRSLSCPKHTQQMCITKIDTILLTCQQTSITPAGGTILFCGMEILLAQQLQQQLQIPLPQPAQTTPPPTVATFGPSLEDVVKQMATQNNQFQQQMAAQVAQNIQFQHTTGASINDLKTQVGQQATTVNQLQTQGSSTLPAQTIPNLNVSAITLRSGKKIDAIVGTSAETSGDKNDKVEKNKPIVAPPPASAASPTAPTHEPDDEPSIPLPFPQRATKSKLTNQLDKENEILDVFTKVEVNIPLLEAIKQ</sequence>
<evidence type="ECO:0000313" key="3">
    <source>
        <dbReference type="Proteomes" id="UP000265520"/>
    </source>
</evidence>
<dbReference type="Proteomes" id="UP000265520">
    <property type="component" value="Unassembled WGS sequence"/>
</dbReference>
<keyword evidence="3" id="KW-1185">Reference proteome</keyword>
<feature type="compositionally biased region" description="Basic and acidic residues" evidence="1">
    <location>
        <begin position="171"/>
        <end position="182"/>
    </location>
</feature>
<accession>A0A392P0Q4</accession>
<dbReference type="AlphaFoldDB" id="A0A392P0Q4"/>
<name>A0A392P0Q4_9FABA</name>